<dbReference type="Proteomes" id="UP001469365">
    <property type="component" value="Unassembled WGS sequence"/>
</dbReference>
<name>A0ABU9DSZ1_9BACL</name>
<feature type="transmembrane region" description="Helical" evidence="1">
    <location>
        <begin position="37"/>
        <end position="55"/>
    </location>
</feature>
<dbReference type="RefSeq" id="WP_341419119.1">
    <property type="nucleotide sequence ID" value="NZ_JBBPCC010000025.1"/>
</dbReference>
<protein>
    <submittedName>
        <fullName evidence="2">Uncharacterized protein</fullName>
    </submittedName>
</protein>
<sequence length="91" mass="10117">MRLWVVMAALLFMLLFYTAAAVLLVKVITKKALRRDVTPVQLMGLLIGLAVAALTVQRLYYAQPLGSAHLLPLIVSALLVWKGDSLGRKWR</sequence>
<keyword evidence="3" id="KW-1185">Reference proteome</keyword>
<evidence type="ECO:0000313" key="2">
    <source>
        <dbReference type="EMBL" id="MEK8131993.1"/>
    </source>
</evidence>
<comment type="caution">
    <text evidence="2">The sequence shown here is derived from an EMBL/GenBank/DDBJ whole genome shotgun (WGS) entry which is preliminary data.</text>
</comment>
<keyword evidence="1" id="KW-0472">Membrane</keyword>
<gene>
    <name evidence="2" type="ORF">WMW72_29200</name>
</gene>
<evidence type="ECO:0000313" key="3">
    <source>
        <dbReference type="Proteomes" id="UP001469365"/>
    </source>
</evidence>
<organism evidence="2 3">
    <name type="scientific">Paenibacillus filicis</name>
    <dbReference type="NCBI Taxonomy" id="669464"/>
    <lineage>
        <taxon>Bacteria</taxon>
        <taxon>Bacillati</taxon>
        <taxon>Bacillota</taxon>
        <taxon>Bacilli</taxon>
        <taxon>Bacillales</taxon>
        <taxon>Paenibacillaceae</taxon>
        <taxon>Paenibacillus</taxon>
    </lineage>
</organism>
<feature type="transmembrane region" description="Helical" evidence="1">
    <location>
        <begin position="6"/>
        <end position="25"/>
    </location>
</feature>
<feature type="transmembrane region" description="Helical" evidence="1">
    <location>
        <begin position="61"/>
        <end position="81"/>
    </location>
</feature>
<evidence type="ECO:0000256" key="1">
    <source>
        <dbReference type="SAM" id="Phobius"/>
    </source>
</evidence>
<reference evidence="2 3" key="1">
    <citation type="submission" date="2024-04" db="EMBL/GenBank/DDBJ databases">
        <title>draft genome sequnece of Paenibacillus filicis.</title>
        <authorList>
            <person name="Kim D.-U."/>
        </authorList>
    </citation>
    <scope>NUCLEOTIDE SEQUENCE [LARGE SCALE GENOMIC DNA]</scope>
    <source>
        <strain evidence="2 3">KACC14197</strain>
    </source>
</reference>
<keyword evidence="1" id="KW-1133">Transmembrane helix</keyword>
<proteinExistence type="predicted"/>
<dbReference type="EMBL" id="JBBPCC010000025">
    <property type="protein sequence ID" value="MEK8131993.1"/>
    <property type="molecule type" value="Genomic_DNA"/>
</dbReference>
<keyword evidence="1" id="KW-0812">Transmembrane</keyword>
<accession>A0ABU9DSZ1</accession>